<sequence length="283" mass="32000">MHEHVYAFRNTWAAQCRAMVPNRYEYRGKSPLAASSELVCNGEFDRLKLSGQLPNRFPSRGGTDPLKRLCFACLYDYAKTMELNRNSEENQRRNDVQKLRNIACEIIDTKGEERGNVCNKGWQWNHTPELVSTQLEDFKAFEVSVFSGIAPEINLILHQVQDLELSATGYDQRNWTIDGVKAYIKDLQTEKSTNLIRNNSLRKLLLLDPGWCSLSHQLPIEELPSNASILRLPFSVCSADEQSWGSSVLIYSSQKSLSFSMQKGYSEDNPSIASCSSGGIYGQ</sequence>
<dbReference type="EMBL" id="JADGMS010000004">
    <property type="protein sequence ID" value="KAF9683692.1"/>
    <property type="molecule type" value="Genomic_DNA"/>
</dbReference>
<reference evidence="1 2" key="1">
    <citation type="submission" date="2020-10" db="EMBL/GenBank/DDBJ databases">
        <title>Plant Genome Project.</title>
        <authorList>
            <person name="Zhang R.-G."/>
        </authorList>
    </citation>
    <scope>NUCLEOTIDE SEQUENCE [LARGE SCALE GENOMIC DNA]</scope>
    <source>
        <strain evidence="1">FAFU-HL-1</strain>
        <tissue evidence="1">Leaf</tissue>
    </source>
</reference>
<comment type="caution">
    <text evidence="1">The sequence shown here is derived from an EMBL/GenBank/DDBJ whole genome shotgun (WGS) entry which is preliminary data.</text>
</comment>
<dbReference type="Proteomes" id="UP000657918">
    <property type="component" value="Chromosome 4"/>
</dbReference>
<evidence type="ECO:0000313" key="1">
    <source>
        <dbReference type="EMBL" id="KAF9683692.1"/>
    </source>
</evidence>
<proteinExistence type="predicted"/>
<evidence type="ECO:0000313" key="2">
    <source>
        <dbReference type="Proteomes" id="UP000657918"/>
    </source>
</evidence>
<name>A0A835MYM3_9ROSI</name>
<protein>
    <submittedName>
        <fullName evidence="1">Uncharacterized protein</fullName>
    </submittedName>
</protein>
<gene>
    <name evidence="1" type="ORF">SADUNF_Sadunf04G0040100</name>
</gene>
<keyword evidence="2" id="KW-1185">Reference proteome</keyword>
<accession>A0A835MYM3</accession>
<dbReference type="AlphaFoldDB" id="A0A835MYM3"/>
<organism evidence="1 2">
    <name type="scientific">Salix dunnii</name>
    <dbReference type="NCBI Taxonomy" id="1413687"/>
    <lineage>
        <taxon>Eukaryota</taxon>
        <taxon>Viridiplantae</taxon>
        <taxon>Streptophyta</taxon>
        <taxon>Embryophyta</taxon>
        <taxon>Tracheophyta</taxon>
        <taxon>Spermatophyta</taxon>
        <taxon>Magnoliopsida</taxon>
        <taxon>eudicotyledons</taxon>
        <taxon>Gunneridae</taxon>
        <taxon>Pentapetalae</taxon>
        <taxon>rosids</taxon>
        <taxon>fabids</taxon>
        <taxon>Malpighiales</taxon>
        <taxon>Salicaceae</taxon>
        <taxon>Saliceae</taxon>
        <taxon>Salix</taxon>
    </lineage>
</organism>